<keyword evidence="2" id="KW-1185">Reference proteome</keyword>
<protein>
    <submittedName>
        <fullName evidence="1">Uncharacterized protein</fullName>
    </submittedName>
</protein>
<dbReference type="EMBL" id="CM023479">
    <property type="protein sequence ID" value="KAH7974969.1"/>
    <property type="molecule type" value="Genomic_DNA"/>
</dbReference>
<accession>A0ACB8DQW0</accession>
<evidence type="ECO:0000313" key="1">
    <source>
        <dbReference type="EMBL" id="KAH7974969.1"/>
    </source>
</evidence>
<comment type="caution">
    <text evidence="1">The sequence shown here is derived from an EMBL/GenBank/DDBJ whole genome shotgun (WGS) entry which is preliminary data.</text>
</comment>
<evidence type="ECO:0000313" key="2">
    <source>
        <dbReference type="Proteomes" id="UP000821865"/>
    </source>
</evidence>
<proteinExistence type="predicted"/>
<sequence length="196" mass="21631">MAPARYAHENPFSRHPILSLPPLEEPDGTVTITHLESAALLLWTHVVVDDPSEDKPGHAKVRSLVRTSYWTRERGRELTSDEIAAVLRNMPGSLVPGPDGLTPALVRGLAEVQPGFVGAVCNSALPLGCWRRGRVIFILKPNKPPQLRVIQADMDELGVAESVRALALRQALFLFEELRPPYMPSNMGLRTGEARY</sequence>
<dbReference type="Proteomes" id="UP000821865">
    <property type="component" value="Chromosome 10"/>
</dbReference>
<organism evidence="1 2">
    <name type="scientific">Dermacentor silvarum</name>
    <name type="common">Tick</name>
    <dbReference type="NCBI Taxonomy" id="543639"/>
    <lineage>
        <taxon>Eukaryota</taxon>
        <taxon>Metazoa</taxon>
        <taxon>Ecdysozoa</taxon>
        <taxon>Arthropoda</taxon>
        <taxon>Chelicerata</taxon>
        <taxon>Arachnida</taxon>
        <taxon>Acari</taxon>
        <taxon>Parasitiformes</taxon>
        <taxon>Ixodida</taxon>
        <taxon>Ixodoidea</taxon>
        <taxon>Ixodidae</taxon>
        <taxon>Rhipicephalinae</taxon>
        <taxon>Dermacentor</taxon>
    </lineage>
</organism>
<name>A0ACB8DQW0_DERSI</name>
<reference evidence="1" key="1">
    <citation type="submission" date="2020-05" db="EMBL/GenBank/DDBJ databases">
        <title>Large-scale comparative analyses of tick genomes elucidate their genetic diversity and vector capacities.</title>
        <authorList>
            <person name="Jia N."/>
            <person name="Wang J."/>
            <person name="Shi W."/>
            <person name="Du L."/>
            <person name="Sun Y."/>
            <person name="Zhan W."/>
            <person name="Jiang J."/>
            <person name="Wang Q."/>
            <person name="Zhang B."/>
            <person name="Ji P."/>
            <person name="Sakyi L.B."/>
            <person name="Cui X."/>
            <person name="Yuan T."/>
            <person name="Jiang B."/>
            <person name="Yang W."/>
            <person name="Lam T.T.-Y."/>
            <person name="Chang Q."/>
            <person name="Ding S."/>
            <person name="Wang X."/>
            <person name="Zhu J."/>
            <person name="Ruan X."/>
            <person name="Zhao L."/>
            <person name="Wei J."/>
            <person name="Que T."/>
            <person name="Du C."/>
            <person name="Cheng J."/>
            <person name="Dai P."/>
            <person name="Han X."/>
            <person name="Huang E."/>
            <person name="Gao Y."/>
            <person name="Liu J."/>
            <person name="Shao H."/>
            <person name="Ye R."/>
            <person name="Li L."/>
            <person name="Wei W."/>
            <person name="Wang X."/>
            <person name="Wang C."/>
            <person name="Yang T."/>
            <person name="Huo Q."/>
            <person name="Li W."/>
            <person name="Guo W."/>
            <person name="Chen H."/>
            <person name="Zhou L."/>
            <person name="Ni X."/>
            <person name="Tian J."/>
            <person name="Zhou Y."/>
            <person name="Sheng Y."/>
            <person name="Liu T."/>
            <person name="Pan Y."/>
            <person name="Xia L."/>
            <person name="Li J."/>
            <person name="Zhao F."/>
            <person name="Cao W."/>
        </authorList>
    </citation>
    <scope>NUCLEOTIDE SEQUENCE</scope>
    <source>
        <strain evidence="1">Dsil-2018</strain>
    </source>
</reference>
<gene>
    <name evidence="1" type="ORF">HPB49_022127</name>
</gene>